<evidence type="ECO:0000313" key="1">
    <source>
        <dbReference type="EMBL" id="XBS55912.1"/>
    </source>
</evidence>
<dbReference type="AlphaFoldDB" id="A0AAU7PU64"/>
<sequence>MDIKRLLEKKKKELVLGIKTTDPVSSAYKLGAYNLCDELLNVISQNKSKQKPNDLSVGKTRWAIKEEPFSTNFNIVTGGRDAIGKCISRYIFR</sequence>
<dbReference type="RefSeq" id="WP_349948556.1">
    <property type="nucleotide sequence ID" value="NZ_CP157940.1"/>
</dbReference>
<proteinExistence type="predicted"/>
<dbReference type="EMBL" id="CP157940">
    <property type="protein sequence ID" value="XBS55912.1"/>
    <property type="molecule type" value="Genomic_DNA"/>
</dbReference>
<protein>
    <submittedName>
        <fullName evidence="1">Uncharacterized protein</fullName>
    </submittedName>
</protein>
<organism evidence="1">
    <name type="scientific">Lacrimispora sp. BS-2</name>
    <dbReference type="NCBI Taxonomy" id="3151850"/>
    <lineage>
        <taxon>Bacteria</taxon>
        <taxon>Bacillati</taxon>
        <taxon>Bacillota</taxon>
        <taxon>Clostridia</taxon>
        <taxon>Lachnospirales</taxon>
        <taxon>Lachnospiraceae</taxon>
        <taxon>Lacrimispora</taxon>
    </lineage>
</organism>
<accession>A0AAU7PU64</accession>
<reference evidence="1" key="1">
    <citation type="submission" date="2024-06" db="EMBL/GenBank/DDBJ databases">
        <title>Lacrimispora cavernae sp. nov., a novel anaerobe isolated from bat guano pile inside a cave.</title>
        <authorList>
            <person name="Miller S.L."/>
            <person name="Lu N."/>
            <person name="King J."/>
            <person name="Sankaranarayanan K."/>
            <person name="Lawson P.A."/>
        </authorList>
    </citation>
    <scope>NUCLEOTIDE SEQUENCE</scope>
    <source>
        <strain evidence="1">BS-2</strain>
    </source>
</reference>
<name>A0AAU7PU64_9FIRM</name>
<gene>
    <name evidence="1" type="ORF">ABFV83_09045</name>
</gene>